<dbReference type="AlphaFoldDB" id="A0A0P0RMZ1"/>
<accession>A0A0P0RMZ1</accession>
<proteinExistence type="predicted"/>
<reference evidence="1 2" key="1">
    <citation type="journal article" date="2014" name="Genome Announc.">
        <title>Draft Genome Sequence of the Haloacid-Degrading Burkholderia caribensis Strain MBA4.</title>
        <authorList>
            <person name="Pan Y."/>
            <person name="Kong K.F."/>
            <person name="Tsang J.S."/>
        </authorList>
    </citation>
    <scope>NUCLEOTIDE SEQUENCE [LARGE SCALE GENOMIC DNA]</scope>
    <source>
        <strain evidence="1 2">MBA4</strain>
        <plasmid evidence="2">Plasmid</plasmid>
    </source>
</reference>
<dbReference type="Proteomes" id="UP000019146">
    <property type="component" value="Plasmid unnamed"/>
</dbReference>
<protein>
    <submittedName>
        <fullName evidence="1">Uncharacterized protein</fullName>
    </submittedName>
</protein>
<dbReference type="KEGG" id="bcai:K788_00008015"/>
<keyword evidence="1" id="KW-0614">Plasmid</keyword>
<dbReference type="EMBL" id="CP012748">
    <property type="protein sequence ID" value="ALL70134.1"/>
    <property type="molecule type" value="Genomic_DNA"/>
</dbReference>
<organism evidence="1 2">
    <name type="scientific">Paraburkholderia caribensis MBA4</name>
    <dbReference type="NCBI Taxonomy" id="1323664"/>
    <lineage>
        <taxon>Bacteria</taxon>
        <taxon>Pseudomonadati</taxon>
        <taxon>Pseudomonadota</taxon>
        <taxon>Betaproteobacteria</taxon>
        <taxon>Burkholderiales</taxon>
        <taxon>Burkholderiaceae</taxon>
        <taxon>Paraburkholderia</taxon>
    </lineage>
</organism>
<geneLocation type="plasmid" evidence="2"/>
<name>A0A0P0RMZ1_9BURK</name>
<evidence type="ECO:0000313" key="2">
    <source>
        <dbReference type="Proteomes" id="UP000019146"/>
    </source>
</evidence>
<gene>
    <name evidence="1" type="ORF">K788_00008015</name>
</gene>
<dbReference type="Pfam" id="PF18143">
    <property type="entry name" value="HAD_SAK_2"/>
    <property type="match status" value="1"/>
</dbReference>
<evidence type="ECO:0000313" key="1">
    <source>
        <dbReference type="EMBL" id="ALL70134.1"/>
    </source>
</evidence>
<sequence>MNDFGNKLRIHARTGTHCDAFKNKVDRTMGHSDRAVVFLDFDGVLHPVGVPAVDDAFRLIENPDLFVWRPILERLLAPYPMVGIIVSSDWRRLFDDATLIRLLGPLATRFVGVVESYGTSRSAEILAEVKLRGLNRWVALDDHPSVNAAQARDPRFIACGPATGLSAVDVQRTLSARLAALSVDGFDLSRV</sequence>